<feature type="transmembrane region" description="Helical" evidence="5">
    <location>
        <begin position="155"/>
        <end position="176"/>
    </location>
</feature>
<feature type="transmembrane region" description="Helical" evidence="5">
    <location>
        <begin position="114"/>
        <end position="135"/>
    </location>
</feature>
<dbReference type="AlphaFoldDB" id="A0A0N5DCG2"/>
<keyword evidence="2 5" id="KW-0812">Transmembrane</keyword>
<dbReference type="GO" id="GO:0016020">
    <property type="term" value="C:membrane"/>
    <property type="evidence" value="ECO:0007669"/>
    <property type="project" value="UniProtKB-SubCell"/>
</dbReference>
<dbReference type="WBParaSite" id="TCLT_0001088401-mRNA-1">
    <property type="protein sequence ID" value="TCLT_0001088401-mRNA-1"/>
    <property type="gene ID" value="TCLT_0001088401"/>
</dbReference>
<comment type="subcellular location">
    <subcellularLocation>
        <location evidence="1">Membrane</location>
        <topology evidence="1">Multi-pass membrane protein</topology>
    </subcellularLocation>
</comment>
<evidence type="ECO:0000256" key="2">
    <source>
        <dbReference type="ARBA" id="ARBA00022692"/>
    </source>
</evidence>
<protein>
    <submittedName>
        <fullName evidence="6">NADH-ubiquinone oxidoreductase chain 1</fullName>
    </submittedName>
</protein>
<evidence type="ECO:0000313" key="6">
    <source>
        <dbReference type="WBParaSite" id="TCLT_0001088401-mRNA-1"/>
    </source>
</evidence>
<dbReference type="Pfam" id="PF00146">
    <property type="entry name" value="NADHdh"/>
    <property type="match status" value="1"/>
</dbReference>
<evidence type="ECO:0000256" key="3">
    <source>
        <dbReference type="ARBA" id="ARBA00022989"/>
    </source>
</evidence>
<organism evidence="6">
    <name type="scientific">Thelazia callipaeda</name>
    <name type="common">Oriental eyeworm</name>
    <name type="synonym">Parasitic nematode</name>
    <dbReference type="NCBI Taxonomy" id="103827"/>
    <lineage>
        <taxon>Eukaryota</taxon>
        <taxon>Metazoa</taxon>
        <taxon>Ecdysozoa</taxon>
        <taxon>Nematoda</taxon>
        <taxon>Chromadorea</taxon>
        <taxon>Rhabditida</taxon>
        <taxon>Spirurina</taxon>
        <taxon>Spiruromorpha</taxon>
        <taxon>Thelazioidea</taxon>
        <taxon>Thelaziidae</taxon>
        <taxon>Thelazia</taxon>
    </lineage>
</organism>
<feature type="transmembrane region" description="Helical" evidence="5">
    <location>
        <begin position="43"/>
        <end position="72"/>
    </location>
</feature>
<feature type="transmembrane region" description="Helical" evidence="5">
    <location>
        <begin position="78"/>
        <end position="102"/>
    </location>
</feature>
<accession>A0A0N5DCG2</accession>
<keyword evidence="4 5" id="KW-0472">Membrane</keyword>
<sequence>LGIVLIIVFILQAERHFLGGSQVRIGPNKVAILNLKLMKKEHIFLCFSSIISFFLYLYNYILVFFTLYFFFFCFDYSGVFLMCVMGVSVFPIMMSGIFRGVYSFLAGLRSICQSYSYEIAFSLYFLIFLAFNSGYFDLHTAPFDFTEYEKEYANLLYFCFFSMNFFKCYSCFSSFARRAYLRFRYDKFVSKLFFAYWVLFFWVFLFLFYACLV</sequence>
<feature type="transmembrane region" description="Helical" evidence="5">
    <location>
        <begin position="188"/>
        <end position="210"/>
    </location>
</feature>
<evidence type="ECO:0000256" key="4">
    <source>
        <dbReference type="ARBA" id="ARBA00023136"/>
    </source>
</evidence>
<proteinExistence type="predicted"/>
<evidence type="ECO:0000256" key="1">
    <source>
        <dbReference type="ARBA" id="ARBA00004141"/>
    </source>
</evidence>
<evidence type="ECO:0000256" key="5">
    <source>
        <dbReference type="SAM" id="Phobius"/>
    </source>
</evidence>
<dbReference type="InterPro" id="IPR001694">
    <property type="entry name" value="NADH_UbQ_OxRdtase_su1/FPO"/>
</dbReference>
<reference evidence="6" key="1">
    <citation type="submission" date="2017-02" db="UniProtKB">
        <authorList>
            <consortium name="WormBaseParasite"/>
        </authorList>
    </citation>
    <scope>IDENTIFICATION</scope>
</reference>
<name>A0A0N5DCG2_THECL</name>
<dbReference type="OMA" id="PRFRYDI"/>
<keyword evidence="3 5" id="KW-1133">Transmembrane helix</keyword>